<dbReference type="EMBL" id="CP002000">
    <property type="protein sequence ID" value="ADJ45090.1"/>
    <property type="molecule type" value="Genomic_DNA"/>
</dbReference>
<feature type="domain" description="RNA polymerase sigma-70 region 2" evidence="6">
    <location>
        <begin position="19"/>
        <end position="85"/>
    </location>
</feature>
<dbReference type="eggNOG" id="COG1595">
    <property type="taxonomic scope" value="Bacteria"/>
</dbReference>
<name>A0A0H3D369_AMYMU</name>
<dbReference type="InterPro" id="IPR013324">
    <property type="entry name" value="RNA_pol_sigma_r3/r4-like"/>
</dbReference>
<dbReference type="OrthoDB" id="2046835at2"/>
<dbReference type="Proteomes" id="UP000000328">
    <property type="component" value="Chromosome"/>
</dbReference>
<dbReference type="InterPro" id="IPR036388">
    <property type="entry name" value="WH-like_DNA-bd_sf"/>
</dbReference>
<dbReference type="InterPro" id="IPR014284">
    <property type="entry name" value="RNA_pol_sigma-70_dom"/>
</dbReference>
<dbReference type="InterPro" id="IPR039425">
    <property type="entry name" value="RNA_pol_sigma-70-like"/>
</dbReference>
<keyword evidence="3" id="KW-0731">Sigma factor</keyword>
<dbReference type="RefSeq" id="WP_013225162.1">
    <property type="nucleotide sequence ID" value="NC_014318.1"/>
</dbReference>
<dbReference type="NCBIfam" id="TIGR02983">
    <property type="entry name" value="SigE-fam_strep"/>
    <property type="match status" value="1"/>
</dbReference>
<dbReference type="PANTHER" id="PTHR43133:SF50">
    <property type="entry name" value="ECF RNA POLYMERASE SIGMA FACTOR SIGM"/>
    <property type="match status" value="1"/>
</dbReference>
<keyword evidence="2" id="KW-0805">Transcription regulation</keyword>
<proteinExistence type="inferred from homology"/>
<dbReference type="GeneID" id="92871060"/>
<dbReference type="Pfam" id="PF08281">
    <property type="entry name" value="Sigma70_r4_2"/>
    <property type="match status" value="1"/>
</dbReference>
<dbReference type="InterPro" id="IPR007627">
    <property type="entry name" value="RNA_pol_sigma70_r2"/>
</dbReference>
<gene>
    <name evidence="8" type="ordered locus">AMED_3301</name>
</gene>
<protein>
    <submittedName>
        <fullName evidence="8">RNA polymerase ECF sigma factor</fullName>
    </submittedName>
</protein>
<sequence length="172" mass="19608">MKQTEDAEPGRDAEFREFVRSRGTPLHRSAYLLCGDRHLADDVVQDTLVKVYQHWRRVRQADSPEAYVRRILLNEVRGRWRRRERSVPVAEFADEPAVADPSDDVIRRDGLRQALLTLPLRQRATVVLRYLEGLSERETAAVLGCSTGTVKSQSSRALAGLKSFFDRTGTML</sequence>
<dbReference type="GO" id="GO:0006352">
    <property type="term" value="P:DNA-templated transcription initiation"/>
    <property type="evidence" value="ECO:0007669"/>
    <property type="project" value="InterPro"/>
</dbReference>
<dbReference type="Pfam" id="PF04542">
    <property type="entry name" value="Sigma70_r2"/>
    <property type="match status" value="1"/>
</dbReference>
<evidence type="ECO:0000256" key="5">
    <source>
        <dbReference type="ARBA" id="ARBA00023163"/>
    </source>
</evidence>
<accession>A0A0H3D369</accession>
<evidence type="ECO:0000313" key="8">
    <source>
        <dbReference type="EMBL" id="ADJ45090.1"/>
    </source>
</evidence>
<dbReference type="NCBIfam" id="TIGR02937">
    <property type="entry name" value="sigma70-ECF"/>
    <property type="match status" value="1"/>
</dbReference>
<dbReference type="Gene3D" id="1.10.10.10">
    <property type="entry name" value="Winged helix-like DNA-binding domain superfamily/Winged helix DNA-binding domain"/>
    <property type="match status" value="1"/>
</dbReference>
<evidence type="ECO:0000259" key="7">
    <source>
        <dbReference type="Pfam" id="PF08281"/>
    </source>
</evidence>
<dbReference type="GO" id="GO:0003677">
    <property type="term" value="F:DNA binding"/>
    <property type="evidence" value="ECO:0007669"/>
    <property type="project" value="UniProtKB-KW"/>
</dbReference>
<dbReference type="Gene3D" id="1.10.1740.10">
    <property type="match status" value="1"/>
</dbReference>
<dbReference type="SUPFAM" id="SSF88946">
    <property type="entry name" value="Sigma2 domain of RNA polymerase sigma factors"/>
    <property type="match status" value="1"/>
</dbReference>
<dbReference type="CDD" id="cd06171">
    <property type="entry name" value="Sigma70_r4"/>
    <property type="match status" value="1"/>
</dbReference>
<dbReference type="PANTHER" id="PTHR43133">
    <property type="entry name" value="RNA POLYMERASE ECF-TYPE SIGMA FACTO"/>
    <property type="match status" value="1"/>
</dbReference>
<reference evidence="8 9" key="1">
    <citation type="journal article" date="2010" name="Cell Res.">
        <title>Complete genome sequence of the rifamycin SV-producing Amycolatopsis mediterranei U32 revealed its genetic characteristics in phylogeny and metabolism.</title>
        <authorList>
            <person name="Zhao W."/>
            <person name="Zhong Y."/>
            <person name="Yuan H."/>
            <person name="Wang J."/>
            <person name="Zheng H."/>
            <person name="Wang Y."/>
            <person name="Cen X."/>
            <person name="Xu F."/>
            <person name="Bai J."/>
            <person name="Han X."/>
            <person name="Lu G."/>
            <person name="Zhu Y."/>
            <person name="Shao Z."/>
            <person name="Yan H."/>
            <person name="Li C."/>
            <person name="Peng N."/>
            <person name="Zhang Z."/>
            <person name="Zhang Y."/>
            <person name="Lin W."/>
            <person name="Fan Y."/>
            <person name="Qin Z."/>
            <person name="Hu Y."/>
            <person name="Zhu B."/>
            <person name="Wang S."/>
            <person name="Ding X."/>
            <person name="Zhao G.P."/>
        </authorList>
    </citation>
    <scope>NUCLEOTIDE SEQUENCE [LARGE SCALE GENOMIC DNA]</scope>
    <source>
        <strain evidence="9">U-32</strain>
    </source>
</reference>
<evidence type="ECO:0000256" key="4">
    <source>
        <dbReference type="ARBA" id="ARBA00023125"/>
    </source>
</evidence>
<evidence type="ECO:0000256" key="3">
    <source>
        <dbReference type="ARBA" id="ARBA00023082"/>
    </source>
</evidence>
<evidence type="ECO:0000256" key="1">
    <source>
        <dbReference type="ARBA" id="ARBA00010641"/>
    </source>
</evidence>
<dbReference type="GO" id="GO:0016987">
    <property type="term" value="F:sigma factor activity"/>
    <property type="evidence" value="ECO:0007669"/>
    <property type="project" value="UniProtKB-KW"/>
</dbReference>
<dbReference type="InterPro" id="IPR013249">
    <property type="entry name" value="RNA_pol_sigma70_r4_t2"/>
</dbReference>
<dbReference type="AlphaFoldDB" id="A0A0H3D369"/>
<keyword evidence="4" id="KW-0238">DNA-binding</keyword>
<comment type="similarity">
    <text evidence="1">Belongs to the sigma-70 factor family. ECF subfamily.</text>
</comment>
<evidence type="ECO:0000259" key="6">
    <source>
        <dbReference type="Pfam" id="PF04542"/>
    </source>
</evidence>
<evidence type="ECO:0000313" key="9">
    <source>
        <dbReference type="Proteomes" id="UP000000328"/>
    </source>
</evidence>
<evidence type="ECO:0000256" key="2">
    <source>
        <dbReference type="ARBA" id="ARBA00023015"/>
    </source>
</evidence>
<keyword evidence="5" id="KW-0804">Transcription</keyword>
<dbReference type="HOGENOM" id="CLU_047691_15_4_11"/>
<feature type="domain" description="RNA polymerase sigma factor 70 region 4 type 2" evidence="7">
    <location>
        <begin position="111"/>
        <end position="159"/>
    </location>
</feature>
<dbReference type="InterPro" id="IPR013325">
    <property type="entry name" value="RNA_pol_sigma_r2"/>
</dbReference>
<organism evidence="8 9">
    <name type="scientific">Amycolatopsis mediterranei (strain U-32)</name>
    <dbReference type="NCBI Taxonomy" id="749927"/>
    <lineage>
        <taxon>Bacteria</taxon>
        <taxon>Bacillati</taxon>
        <taxon>Actinomycetota</taxon>
        <taxon>Actinomycetes</taxon>
        <taxon>Pseudonocardiales</taxon>
        <taxon>Pseudonocardiaceae</taxon>
        <taxon>Amycolatopsis</taxon>
    </lineage>
</organism>
<dbReference type="KEGG" id="amd:AMED_3301"/>
<dbReference type="PATRIC" id="fig|749927.5.peg.3406"/>
<dbReference type="SUPFAM" id="SSF88659">
    <property type="entry name" value="Sigma3 and sigma4 domains of RNA polymerase sigma factors"/>
    <property type="match status" value="1"/>
</dbReference>
<dbReference type="InterPro" id="IPR014325">
    <property type="entry name" value="RNA_pol_sigma-E_actinobac"/>
</dbReference>